<reference evidence="3" key="1">
    <citation type="journal article" date="2019" name="Int. J. Syst. Evol. Microbiol.">
        <title>The Global Catalogue of Microorganisms (GCM) 10K type strain sequencing project: providing services to taxonomists for standard genome sequencing and annotation.</title>
        <authorList>
            <consortium name="The Broad Institute Genomics Platform"/>
            <consortium name="The Broad Institute Genome Sequencing Center for Infectious Disease"/>
            <person name="Wu L."/>
            <person name="Ma J."/>
        </authorList>
    </citation>
    <scope>NUCLEOTIDE SEQUENCE [LARGE SCALE GENOMIC DNA]</scope>
    <source>
        <strain evidence="3">CCUG 58127</strain>
    </source>
</reference>
<comment type="caution">
    <text evidence="2">The sequence shown here is derived from an EMBL/GenBank/DDBJ whole genome shotgun (WGS) entry which is preliminary data.</text>
</comment>
<dbReference type="RefSeq" id="WP_382403250.1">
    <property type="nucleotide sequence ID" value="NZ_JBHSWH010000001.1"/>
</dbReference>
<keyword evidence="3" id="KW-1185">Reference proteome</keyword>
<dbReference type="EMBL" id="JBHSWH010000001">
    <property type="protein sequence ID" value="MFC6706579.1"/>
    <property type="molecule type" value="Genomic_DNA"/>
</dbReference>
<dbReference type="Proteomes" id="UP001596298">
    <property type="component" value="Unassembled WGS sequence"/>
</dbReference>
<feature type="region of interest" description="Disordered" evidence="1">
    <location>
        <begin position="1"/>
        <end position="51"/>
    </location>
</feature>
<accession>A0ABW2AJ19</accession>
<name>A0ABW2AJ19_9MICO</name>
<evidence type="ECO:0000256" key="1">
    <source>
        <dbReference type="SAM" id="MobiDB-lite"/>
    </source>
</evidence>
<feature type="compositionally biased region" description="Basic and acidic residues" evidence="1">
    <location>
        <begin position="12"/>
        <end position="23"/>
    </location>
</feature>
<gene>
    <name evidence="2" type="ORF">ACFQDH_15270</name>
</gene>
<feature type="compositionally biased region" description="Acidic residues" evidence="1">
    <location>
        <begin position="1"/>
        <end position="11"/>
    </location>
</feature>
<proteinExistence type="predicted"/>
<sequence>MSNEAVEEEARDEGLEIQSERRSAVIGTVEDAQDRHRVADEEASANGRRRA</sequence>
<organism evidence="2 3">
    <name type="scientific">Flexivirga alba</name>
    <dbReference type="NCBI Taxonomy" id="702742"/>
    <lineage>
        <taxon>Bacteria</taxon>
        <taxon>Bacillati</taxon>
        <taxon>Actinomycetota</taxon>
        <taxon>Actinomycetes</taxon>
        <taxon>Micrococcales</taxon>
        <taxon>Dermacoccaceae</taxon>
        <taxon>Flexivirga</taxon>
    </lineage>
</organism>
<evidence type="ECO:0000313" key="3">
    <source>
        <dbReference type="Proteomes" id="UP001596298"/>
    </source>
</evidence>
<evidence type="ECO:0000313" key="2">
    <source>
        <dbReference type="EMBL" id="MFC6706579.1"/>
    </source>
</evidence>
<protein>
    <submittedName>
        <fullName evidence="2">Uncharacterized protein</fullName>
    </submittedName>
</protein>